<evidence type="ECO:0000313" key="10">
    <source>
        <dbReference type="EMBL" id="SHJ54945.1"/>
    </source>
</evidence>
<name>A0A1M6K7M1_9FIRM</name>
<dbReference type="InterPro" id="IPR013131">
    <property type="entry name" value="Mannitol_DH_N"/>
</dbReference>
<dbReference type="GO" id="GO:0019592">
    <property type="term" value="P:mannitol catabolic process"/>
    <property type="evidence" value="ECO:0007669"/>
    <property type="project" value="TreeGrafter"/>
</dbReference>
<evidence type="ECO:0000256" key="4">
    <source>
        <dbReference type="ARBA" id="ARBA00023002"/>
    </source>
</evidence>
<protein>
    <recommendedName>
        <fullName evidence="3 7">Mannitol-1-phosphate 5-dehydrogenase</fullName>
        <ecNumber evidence="2 7">1.1.1.17</ecNumber>
    </recommendedName>
</protein>
<dbReference type="Pfam" id="PF01232">
    <property type="entry name" value="Mannitol_dh"/>
    <property type="match status" value="1"/>
</dbReference>
<dbReference type="Proteomes" id="UP000322917">
    <property type="component" value="Unassembled WGS sequence"/>
</dbReference>
<evidence type="ECO:0000256" key="3">
    <source>
        <dbReference type="ARBA" id="ARBA00016219"/>
    </source>
</evidence>
<organism evidence="10 11">
    <name type="scientific">Propionispora hippei DSM 15287</name>
    <dbReference type="NCBI Taxonomy" id="1123003"/>
    <lineage>
        <taxon>Bacteria</taxon>
        <taxon>Bacillati</taxon>
        <taxon>Bacillota</taxon>
        <taxon>Negativicutes</taxon>
        <taxon>Selenomonadales</taxon>
        <taxon>Sporomusaceae</taxon>
        <taxon>Propionispora</taxon>
    </lineage>
</organism>
<comment type="similarity">
    <text evidence="1 7">Belongs to the mannitol dehydrogenase family.</text>
</comment>
<dbReference type="HAMAP" id="MF_00196">
    <property type="entry name" value="Mannitol_dehydrog"/>
    <property type="match status" value="1"/>
</dbReference>
<evidence type="ECO:0000259" key="8">
    <source>
        <dbReference type="Pfam" id="PF01232"/>
    </source>
</evidence>
<evidence type="ECO:0000256" key="2">
    <source>
        <dbReference type="ARBA" id="ARBA00012939"/>
    </source>
</evidence>
<feature type="binding site" evidence="7">
    <location>
        <begin position="4"/>
        <end position="15"/>
    </location>
    <ligand>
        <name>NAD(+)</name>
        <dbReference type="ChEBI" id="CHEBI:57540"/>
    </ligand>
</feature>
<evidence type="ECO:0000256" key="1">
    <source>
        <dbReference type="ARBA" id="ARBA00006541"/>
    </source>
</evidence>
<dbReference type="InterPro" id="IPR036291">
    <property type="entry name" value="NAD(P)-bd_dom_sf"/>
</dbReference>
<dbReference type="Gene3D" id="1.10.1040.10">
    <property type="entry name" value="N-(1-d-carboxylethyl)-l-norvaline Dehydrogenase, domain 2"/>
    <property type="match status" value="1"/>
</dbReference>
<keyword evidence="5 7" id="KW-0520">NAD</keyword>
<dbReference type="InterPro" id="IPR008927">
    <property type="entry name" value="6-PGluconate_DH-like_C_sf"/>
</dbReference>
<feature type="domain" description="Mannitol dehydrogenase C-terminal" evidence="9">
    <location>
        <begin position="204"/>
        <end position="346"/>
    </location>
</feature>
<dbReference type="InterPro" id="IPR023028">
    <property type="entry name" value="Mannitol_1_phos_5_DH"/>
</dbReference>
<keyword evidence="4 7" id="KW-0560">Oxidoreductase</keyword>
<dbReference type="PANTHER" id="PTHR30524">
    <property type="entry name" value="MANNITOL-1-PHOSPHATE 5-DEHYDROGENASE"/>
    <property type="match status" value="1"/>
</dbReference>
<dbReference type="Gene3D" id="3.40.50.720">
    <property type="entry name" value="NAD(P)-binding Rossmann-like Domain"/>
    <property type="match status" value="1"/>
</dbReference>
<proteinExistence type="inferred from homology"/>
<dbReference type="EMBL" id="FQZD01000026">
    <property type="protein sequence ID" value="SHJ54945.1"/>
    <property type="molecule type" value="Genomic_DNA"/>
</dbReference>
<dbReference type="SUPFAM" id="SSF51735">
    <property type="entry name" value="NAD(P)-binding Rossmann-fold domains"/>
    <property type="match status" value="1"/>
</dbReference>
<comment type="catalytic activity">
    <reaction evidence="6 7">
        <text>D-mannitol 1-phosphate + NAD(+) = beta-D-fructose 6-phosphate + NADH + H(+)</text>
        <dbReference type="Rhea" id="RHEA:19661"/>
        <dbReference type="ChEBI" id="CHEBI:15378"/>
        <dbReference type="ChEBI" id="CHEBI:57540"/>
        <dbReference type="ChEBI" id="CHEBI:57634"/>
        <dbReference type="ChEBI" id="CHEBI:57945"/>
        <dbReference type="ChEBI" id="CHEBI:61381"/>
        <dbReference type="EC" id="1.1.1.17"/>
    </reaction>
</comment>
<reference evidence="10 11" key="1">
    <citation type="submission" date="2016-11" db="EMBL/GenBank/DDBJ databases">
        <authorList>
            <person name="Varghese N."/>
            <person name="Submissions S."/>
        </authorList>
    </citation>
    <scope>NUCLEOTIDE SEQUENCE [LARGE SCALE GENOMIC DNA]</scope>
    <source>
        <strain evidence="10 11">DSM 15287</strain>
    </source>
</reference>
<dbReference type="AlphaFoldDB" id="A0A1M6K7M1"/>
<evidence type="ECO:0000256" key="7">
    <source>
        <dbReference type="HAMAP-Rule" id="MF_00196"/>
    </source>
</evidence>
<dbReference type="Pfam" id="PF08125">
    <property type="entry name" value="Mannitol_dh_C"/>
    <property type="match status" value="1"/>
</dbReference>
<evidence type="ECO:0000313" key="11">
    <source>
        <dbReference type="Proteomes" id="UP000322917"/>
    </source>
</evidence>
<keyword evidence="11" id="KW-1185">Reference proteome</keyword>
<dbReference type="SUPFAM" id="SSF48179">
    <property type="entry name" value="6-phosphogluconate dehydrogenase C-terminal domain-like"/>
    <property type="match status" value="1"/>
</dbReference>
<accession>A0A1M6K7M1</accession>
<evidence type="ECO:0000256" key="6">
    <source>
        <dbReference type="ARBA" id="ARBA00048615"/>
    </source>
</evidence>
<dbReference type="InterPro" id="IPR013328">
    <property type="entry name" value="6PGD_dom2"/>
</dbReference>
<feature type="domain" description="Mannitol dehydrogenase N-terminal" evidence="8">
    <location>
        <begin position="2"/>
        <end position="190"/>
    </location>
</feature>
<dbReference type="InterPro" id="IPR013118">
    <property type="entry name" value="Mannitol_DH_C"/>
</dbReference>
<gene>
    <name evidence="7" type="primary">mtlD</name>
    <name evidence="10" type="ORF">SAMN02745170_02780</name>
</gene>
<sequence>MMRAVHFGAGNIGRGFIGSLLHHSGYAVTFVDVNKTLVQALREKKSYEVVFIDEQDGREVIAGVSALDAGEEQAVIEAIVEADLITTAVFVTMLDHIAGVIAKGLRERMKKNQKPLHIMACENAVNASSVLKAAVYRQLTPAEQQAAEVVSGFPNVAIDRQAINRQQGEITTAYVERFYEMTVNESQLIDGIKPLQNVSYVRELEPYIERKLFLVNAAHAITAYMGYLYRCATIQQALAQPEILTVVNRALTETACLLQVKHGFSPVELQTYIQTLLRRFANPLLADQIARVARSPLRKLGMNERLVAPARQLLARNLPAEYVSMGIAAALLYDAEQDEEAEQLQIYLRDNGLEQTLLHYSGLGKEGPLLNLIKAKLDELRKLTGRTGRV</sequence>
<dbReference type="PRINTS" id="PR00084">
    <property type="entry name" value="MTLDHDRGNASE"/>
</dbReference>
<dbReference type="GO" id="GO:0008926">
    <property type="term" value="F:mannitol-1-phosphate 5-dehydrogenase activity"/>
    <property type="evidence" value="ECO:0007669"/>
    <property type="project" value="UniProtKB-UniRule"/>
</dbReference>
<evidence type="ECO:0000259" key="9">
    <source>
        <dbReference type="Pfam" id="PF08125"/>
    </source>
</evidence>
<dbReference type="PANTHER" id="PTHR30524:SF0">
    <property type="entry name" value="ALTRONATE OXIDOREDUCTASE-RELATED"/>
    <property type="match status" value="1"/>
</dbReference>
<evidence type="ECO:0000256" key="5">
    <source>
        <dbReference type="ARBA" id="ARBA00023027"/>
    </source>
</evidence>
<dbReference type="NCBIfam" id="NF002652">
    <property type="entry name" value="PRK02318.2-5"/>
    <property type="match status" value="1"/>
</dbReference>
<dbReference type="InterPro" id="IPR000669">
    <property type="entry name" value="Mannitol_DH"/>
</dbReference>
<dbReference type="EC" id="1.1.1.17" evidence="2 7"/>
<dbReference type="GO" id="GO:0005829">
    <property type="term" value="C:cytosol"/>
    <property type="evidence" value="ECO:0007669"/>
    <property type="project" value="TreeGrafter"/>
</dbReference>